<accession>A0A5B7CH83</accession>
<gene>
    <name evidence="2" type="ORF">E2C01_001413</name>
</gene>
<reference evidence="2 3" key="1">
    <citation type="submission" date="2019-05" db="EMBL/GenBank/DDBJ databases">
        <title>Another draft genome of Portunus trituberculatus and its Hox gene families provides insights of decapod evolution.</title>
        <authorList>
            <person name="Jeong J.-H."/>
            <person name="Song I."/>
            <person name="Kim S."/>
            <person name="Choi T."/>
            <person name="Kim D."/>
            <person name="Ryu S."/>
            <person name="Kim W."/>
        </authorList>
    </citation>
    <scope>NUCLEOTIDE SEQUENCE [LARGE SCALE GENOMIC DNA]</scope>
    <source>
        <tissue evidence="2">Muscle</tissue>
    </source>
</reference>
<protein>
    <submittedName>
        <fullName evidence="2">Uncharacterized protein</fullName>
    </submittedName>
</protein>
<comment type="caution">
    <text evidence="2">The sequence shown here is derived from an EMBL/GenBank/DDBJ whole genome shotgun (WGS) entry which is preliminary data.</text>
</comment>
<evidence type="ECO:0000313" key="3">
    <source>
        <dbReference type="Proteomes" id="UP000324222"/>
    </source>
</evidence>
<proteinExistence type="predicted"/>
<sequence length="77" mass="8986">MDQKVYFGISVGSSSRRQHRSAWLELRRSSAVPRETGHSLPLTSCSLRLAPSSPRLPWAMYRPQDRRHLPRLHQHQQ</sequence>
<feature type="compositionally biased region" description="Basic residues" evidence="1">
    <location>
        <begin position="68"/>
        <end position="77"/>
    </location>
</feature>
<keyword evidence="3" id="KW-1185">Reference proteome</keyword>
<dbReference type="Proteomes" id="UP000324222">
    <property type="component" value="Unassembled WGS sequence"/>
</dbReference>
<feature type="region of interest" description="Disordered" evidence="1">
    <location>
        <begin position="58"/>
        <end position="77"/>
    </location>
</feature>
<organism evidence="2 3">
    <name type="scientific">Portunus trituberculatus</name>
    <name type="common">Swimming crab</name>
    <name type="synonym">Neptunus trituberculatus</name>
    <dbReference type="NCBI Taxonomy" id="210409"/>
    <lineage>
        <taxon>Eukaryota</taxon>
        <taxon>Metazoa</taxon>
        <taxon>Ecdysozoa</taxon>
        <taxon>Arthropoda</taxon>
        <taxon>Crustacea</taxon>
        <taxon>Multicrustacea</taxon>
        <taxon>Malacostraca</taxon>
        <taxon>Eumalacostraca</taxon>
        <taxon>Eucarida</taxon>
        <taxon>Decapoda</taxon>
        <taxon>Pleocyemata</taxon>
        <taxon>Brachyura</taxon>
        <taxon>Eubrachyura</taxon>
        <taxon>Portunoidea</taxon>
        <taxon>Portunidae</taxon>
        <taxon>Portuninae</taxon>
        <taxon>Portunus</taxon>
    </lineage>
</organism>
<evidence type="ECO:0000256" key="1">
    <source>
        <dbReference type="SAM" id="MobiDB-lite"/>
    </source>
</evidence>
<dbReference type="EMBL" id="VSRR010000045">
    <property type="protein sequence ID" value="MPC08819.1"/>
    <property type="molecule type" value="Genomic_DNA"/>
</dbReference>
<evidence type="ECO:0000313" key="2">
    <source>
        <dbReference type="EMBL" id="MPC08819.1"/>
    </source>
</evidence>
<dbReference type="AlphaFoldDB" id="A0A5B7CH83"/>
<name>A0A5B7CH83_PORTR</name>